<organism evidence="1 2">
    <name type="scientific">Rhododendron molle</name>
    <name type="common">Chinese azalea</name>
    <name type="synonym">Azalea mollis</name>
    <dbReference type="NCBI Taxonomy" id="49168"/>
    <lineage>
        <taxon>Eukaryota</taxon>
        <taxon>Viridiplantae</taxon>
        <taxon>Streptophyta</taxon>
        <taxon>Embryophyta</taxon>
        <taxon>Tracheophyta</taxon>
        <taxon>Spermatophyta</taxon>
        <taxon>Magnoliopsida</taxon>
        <taxon>eudicotyledons</taxon>
        <taxon>Gunneridae</taxon>
        <taxon>Pentapetalae</taxon>
        <taxon>asterids</taxon>
        <taxon>Ericales</taxon>
        <taxon>Ericaceae</taxon>
        <taxon>Ericoideae</taxon>
        <taxon>Rhodoreae</taxon>
        <taxon>Rhododendron</taxon>
    </lineage>
</organism>
<evidence type="ECO:0000313" key="1">
    <source>
        <dbReference type="EMBL" id="KAI8567619.1"/>
    </source>
</evidence>
<keyword evidence="2" id="KW-1185">Reference proteome</keyword>
<proteinExistence type="predicted"/>
<gene>
    <name evidence="1" type="ORF">RHMOL_Rhmol02G0135300</name>
</gene>
<sequence length="641" mass="72075">MRKSWIVLSLLRVLLTQHGVQFELQWDTLNPRLEICCCWERRLWEEELLWLKVDIHIFLLLTLQLEDGDIIYFLKSTPVESSDAAILTFLHFLNICIVDRSRERGLKMVCGACYIPKVDKSKSQGDDAYFIHAEKHTIGVGGWSKSGVDAGQYARDLMTNCVKTIMNAKKGEVDPRWVLDEAYKNTNVEGSSTACILTLKNNVKNGFGNAILAPTVDLLLVVRLILCYCFETSPPPAICSKLVTYSCTGDCNKLADVLYDLGTGLEVLSPLCPCLFLEMAGVGNFAKLTMKPSRNSGIQERQISRDALGKVVYSKLFDYLEWCEIPTRAELASQEHNTSRLVRSQLDSLGIEYAWPFAGTGVVATIGSREKPWLALRAHMDTLPIQSTAWTNVKHNSYLASLEASFVKELHQSLGLLSSHSEYSDQVSHLIRIKNKRVAHFLFMSILVWCMPAHGEVSDQNFLDENQEEKSLSLSRPKRLKMDAAYSSTNDQHRCGLAGYLFAFPSEQFDRFEAVKPVGHHITPFTRLYAVKGDSKHLLLAHLFDKSCSLGLPAIKADDVSDFHANTHIPIVIGSQMRYEVTGDSLYKVNIYNFFALLFCTCMKNKGCLLRRGNRDFMDVNSSHSYATGGTSVGEFWSDPK</sequence>
<dbReference type="EMBL" id="CM046389">
    <property type="protein sequence ID" value="KAI8567619.1"/>
    <property type="molecule type" value="Genomic_DNA"/>
</dbReference>
<evidence type="ECO:0000313" key="2">
    <source>
        <dbReference type="Proteomes" id="UP001062846"/>
    </source>
</evidence>
<comment type="caution">
    <text evidence="1">The sequence shown here is derived from an EMBL/GenBank/DDBJ whole genome shotgun (WGS) entry which is preliminary data.</text>
</comment>
<accession>A0ACC0PR56</accession>
<name>A0ACC0PR56_RHOML</name>
<protein>
    <submittedName>
        <fullName evidence="1">Uncharacterized protein</fullName>
    </submittedName>
</protein>
<reference evidence="1" key="1">
    <citation type="submission" date="2022-02" db="EMBL/GenBank/DDBJ databases">
        <title>Plant Genome Project.</title>
        <authorList>
            <person name="Zhang R.-G."/>
        </authorList>
    </citation>
    <scope>NUCLEOTIDE SEQUENCE</scope>
    <source>
        <strain evidence="1">AT1</strain>
    </source>
</reference>
<dbReference type="Proteomes" id="UP001062846">
    <property type="component" value="Chromosome 2"/>
</dbReference>